<evidence type="ECO:0000313" key="1">
    <source>
        <dbReference type="EMBL" id="KUG15373.1"/>
    </source>
</evidence>
<dbReference type="InterPro" id="IPR052045">
    <property type="entry name" value="Sulfur_Carrier/Prot_Modifier"/>
</dbReference>
<dbReference type="Gene3D" id="3.10.20.30">
    <property type="match status" value="1"/>
</dbReference>
<dbReference type="AlphaFoldDB" id="A0A0W8F3J6"/>
<dbReference type="PANTHER" id="PTHR38031">
    <property type="entry name" value="SULFUR CARRIER PROTEIN SLR0821-RELATED"/>
    <property type="match status" value="1"/>
</dbReference>
<accession>A0A0W8F3J6</accession>
<dbReference type="PANTHER" id="PTHR38031:SF1">
    <property type="entry name" value="SULFUR CARRIER PROTEIN CYSO"/>
    <property type="match status" value="1"/>
</dbReference>
<dbReference type="CDD" id="cd17040">
    <property type="entry name" value="Ubl_MoaD_like"/>
    <property type="match status" value="1"/>
</dbReference>
<dbReference type="InterPro" id="IPR012675">
    <property type="entry name" value="Beta-grasp_dom_sf"/>
</dbReference>
<sequence length="92" mass="9883">MKVTLRFFARFGELLGNSRKIDAPGGTSVAGLVREAAGTSSEGYRAVFQETGSFQEYVIIMRNRKRISAQDAETTIIAEGDEIAVFPPVAGG</sequence>
<dbReference type="InterPro" id="IPR003749">
    <property type="entry name" value="ThiS/MoaD-like"/>
</dbReference>
<name>A0A0W8F3J6_9ZZZZ</name>
<dbReference type="SUPFAM" id="SSF54285">
    <property type="entry name" value="MoaD/ThiS"/>
    <property type="match status" value="1"/>
</dbReference>
<dbReference type="Pfam" id="PF02597">
    <property type="entry name" value="ThiS"/>
    <property type="match status" value="1"/>
</dbReference>
<dbReference type="InterPro" id="IPR016155">
    <property type="entry name" value="Mopterin_synth/thiamin_S_b"/>
</dbReference>
<gene>
    <name evidence="1" type="ORF">ASZ90_014951</name>
</gene>
<reference evidence="1" key="1">
    <citation type="journal article" date="2015" name="Proc. Natl. Acad. Sci. U.S.A.">
        <title>Networks of energetic and metabolic interactions define dynamics in microbial communities.</title>
        <authorList>
            <person name="Embree M."/>
            <person name="Liu J.K."/>
            <person name="Al-Bassam M.M."/>
            <person name="Zengler K."/>
        </authorList>
    </citation>
    <scope>NUCLEOTIDE SEQUENCE</scope>
</reference>
<dbReference type="EMBL" id="LNQE01001559">
    <property type="protein sequence ID" value="KUG15373.1"/>
    <property type="molecule type" value="Genomic_DNA"/>
</dbReference>
<comment type="caution">
    <text evidence="1">The sequence shown here is derived from an EMBL/GenBank/DDBJ whole genome shotgun (WGS) entry which is preliminary data.</text>
</comment>
<protein>
    <submittedName>
        <fullName evidence="1">Molybdenum cofactor biosynthesis protein moad</fullName>
    </submittedName>
</protein>
<organism evidence="1">
    <name type="scientific">hydrocarbon metagenome</name>
    <dbReference type="NCBI Taxonomy" id="938273"/>
    <lineage>
        <taxon>unclassified sequences</taxon>
        <taxon>metagenomes</taxon>
        <taxon>ecological metagenomes</taxon>
    </lineage>
</organism>
<proteinExistence type="predicted"/>